<evidence type="ECO:0000256" key="5">
    <source>
        <dbReference type="PROSITE-ProRule" id="PRU00169"/>
    </source>
</evidence>
<dbReference type="InterPro" id="IPR012318">
    <property type="entry name" value="HTH_CRP"/>
</dbReference>
<evidence type="ECO:0000256" key="3">
    <source>
        <dbReference type="ARBA" id="ARBA00023125"/>
    </source>
</evidence>
<dbReference type="InterPro" id="IPR001789">
    <property type="entry name" value="Sig_transdc_resp-reg_receiver"/>
</dbReference>
<dbReference type="Pfam" id="PF00027">
    <property type="entry name" value="cNMP_binding"/>
    <property type="match status" value="1"/>
</dbReference>
<accession>A0ABU6IPF9</accession>
<dbReference type="PANTHER" id="PTHR44591:SF3">
    <property type="entry name" value="RESPONSE REGULATORY DOMAIN-CONTAINING PROTEIN"/>
    <property type="match status" value="1"/>
</dbReference>
<keyword evidence="4" id="KW-0804">Transcription</keyword>
<dbReference type="InterPro" id="IPR036390">
    <property type="entry name" value="WH_DNA-bd_sf"/>
</dbReference>
<feature type="domain" description="Response regulatory" evidence="7">
    <location>
        <begin position="3"/>
        <end position="119"/>
    </location>
</feature>
<dbReference type="Gene3D" id="1.10.10.10">
    <property type="entry name" value="Winged helix-like DNA-binding domain superfamily/Winged helix DNA-binding domain"/>
    <property type="match status" value="1"/>
</dbReference>
<dbReference type="Pfam" id="PF13545">
    <property type="entry name" value="HTH_Crp_2"/>
    <property type="match status" value="1"/>
</dbReference>
<evidence type="ECO:0000259" key="6">
    <source>
        <dbReference type="PROSITE" id="PS50042"/>
    </source>
</evidence>
<keyword evidence="2" id="KW-0805">Transcription regulation</keyword>
<evidence type="ECO:0000256" key="2">
    <source>
        <dbReference type="ARBA" id="ARBA00023015"/>
    </source>
</evidence>
<dbReference type="InterPro" id="IPR018490">
    <property type="entry name" value="cNMP-bd_dom_sf"/>
</dbReference>
<dbReference type="SUPFAM" id="SSF46785">
    <property type="entry name" value="Winged helix' DNA-binding domain"/>
    <property type="match status" value="1"/>
</dbReference>
<comment type="caution">
    <text evidence="9">The sequence shown here is derived from an EMBL/GenBank/DDBJ whole genome shotgun (WGS) entry which is preliminary data.</text>
</comment>
<evidence type="ECO:0000256" key="1">
    <source>
        <dbReference type="ARBA" id="ARBA00022553"/>
    </source>
</evidence>
<dbReference type="SMART" id="SM00419">
    <property type="entry name" value="HTH_CRP"/>
    <property type="match status" value="1"/>
</dbReference>
<evidence type="ECO:0000259" key="7">
    <source>
        <dbReference type="PROSITE" id="PS50110"/>
    </source>
</evidence>
<feature type="modified residue" description="4-aspartylphosphate" evidence="5">
    <location>
        <position position="52"/>
    </location>
</feature>
<feature type="domain" description="HTH crp-type" evidence="8">
    <location>
        <begin position="275"/>
        <end position="347"/>
    </location>
</feature>
<organism evidence="9 10">
    <name type="scientific">Flagellimonas halotolerans</name>
    <dbReference type="NCBI Taxonomy" id="3112164"/>
    <lineage>
        <taxon>Bacteria</taxon>
        <taxon>Pseudomonadati</taxon>
        <taxon>Bacteroidota</taxon>
        <taxon>Flavobacteriia</taxon>
        <taxon>Flavobacteriales</taxon>
        <taxon>Flavobacteriaceae</taxon>
        <taxon>Flagellimonas</taxon>
    </lineage>
</organism>
<dbReference type="Proteomes" id="UP001355298">
    <property type="component" value="Unassembled WGS sequence"/>
</dbReference>
<dbReference type="RefSeq" id="WP_293168527.1">
    <property type="nucleotide sequence ID" value="NZ_JAYKYV010000004.1"/>
</dbReference>
<protein>
    <submittedName>
        <fullName evidence="9">Response regulator</fullName>
    </submittedName>
</protein>
<sequence>MKKILVIEDHEEFRENTMEILEMANYGVLGAANGRSGIQMALEHLPDLIISDIMMPEANGYTVLEVLGKDPRTSKIPFIFLTAKDRKEDMRMGMNLGADDYIYKPYETHELLDAIAMRLKKSSFIHQHFSKTPVGINHFFKEASEYLGKELTSQDRESQSFRDREVIYREGNAAHFLYFIEEGNIKTYRGTEEGKEMITGLYGPGDFVGQLSLLGNGGTYLETAIVMEHATVLGIPKEDFIHLVYQDKEVANKFLEIISNNMAHLQGRLLDIAYSSVDRRAAKALLELHEKGILKDDHHKGVDMLREDFASMIGVAKETAIRTLTKFREIGLVGTDKRRKLTLLDKDRLKRIADFDDMV</sequence>
<dbReference type="Pfam" id="PF00072">
    <property type="entry name" value="Response_reg"/>
    <property type="match status" value="1"/>
</dbReference>
<dbReference type="Gene3D" id="3.40.50.2300">
    <property type="match status" value="1"/>
</dbReference>
<dbReference type="SUPFAM" id="SSF52172">
    <property type="entry name" value="CheY-like"/>
    <property type="match status" value="1"/>
</dbReference>
<dbReference type="PROSITE" id="PS50110">
    <property type="entry name" value="RESPONSE_REGULATORY"/>
    <property type="match status" value="1"/>
</dbReference>
<dbReference type="SMART" id="SM00448">
    <property type="entry name" value="REC"/>
    <property type="match status" value="1"/>
</dbReference>
<dbReference type="CDD" id="cd17574">
    <property type="entry name" value="REC_OmpR"/>
    <property type="match status" value="1"/>
</dbReference>
<evidence type="ECO:0000259" key="8">
    <source>
        <dbReference type="PROSITE" id="PS51063"/>
    </source>
</evidence>
<proteinExistence type="predicted"/>
<feature type="domain" description="Cyclic nucleotide-binding" evidence="6">
    <location>
        <begin position="139"/>
        <end position="261"/>
    </location>
</feature>
<dbReference type="CDD" id="cd00038">
    <property type="entry name" value="CAP_ED"/>
    <property type="match status" value="1"/>
</dbReference>
<dbReference type="PANTHER" id="PTHR44591">
    <property type="entry name" value="STRESS RESPONSE REGULATOR PROTEIN 1"/>
    <property type="match status" value="1"/>
</dbReference>
<dbReference type="SUPFAM" id="SSF51206">
    <property type="entry name" value="cAMP-binding domain-like"/>
    <property type="match status" value="1"/>
</dbReference>
<dbReference type="InterPro" id="IPR014710">
    <property type="entry name" value="RmlC-like_jellyroll"/>
</dbReference>
<keyword evidence="3" id="KW-0238">DNA-binding</keyword>
<gene>
    <name evidence="9" type="ORF">VOP03_06575</name>
</gene>
<evidence type="ECO:0000313" key="9">
    <source>
        <dbReference type="EMBL" id="MEC4265003.1"/>
    </source>
</evidence>
<name>A0ABU6IPF9_9FLAO</name>
<dbReference type="EMBL" id="JAYMGW010000004">
    <property type="protein sequence ID" value="MEC4265003.1"/>
    <property type="molecule type" value="Genomic_DNA"/>
</dbReference>
<dbReference type="PROSITE" id="PS51063">
    <property type="entry name" value="HTH_CRP_2"/>
    <property type="match status" value="1"/>
</dbReference>
<evidence type="ECO:0000313" key="10">
    <source>
        <dbReference type="Proteomes" id="UP001355298"/>
    </source>
</evidence>
<dbReference type="Gene3D" id="2.60.120.10">
    <property type="entry name" value="Jelly Rolls"/>
    <property type="match status" value="1"/>
</dbReference>
<evidence type="ECO:0000256" key="4">
    <source>
        <dbReference type="ARBA" id="ARBA00023163"/>
    </source>
</evidence>
<dbReference type="InterPro" id="IPR000595">
    <property type="entry name" value="cNMP-bd_dom"/>
</dbReference>
<dbReference type="InterPro" id="IPR036388">
    <property type="entry name" value="WH-like_DNA-bd_sf"/>
</dbReference>
<keyword evidence="1 5" id="KW-0597">Phosphoprotein</keyword>
<dbReference type="SMART" id="SM00100">
    <property type="entry name" value="cNMP"/>
    <property type="match status" value="1"/>
</dbReference>
<dbReference type="InterPro" id="IPR011006">
    <property type="entry name" value="CheY-like_superfamily"/>
</dbReference>
<keyword evidence="10" id="KW-1185">Reference proteome</keyword>
<reference evidence="9 10" key="1">
    <citation type="submission" date="2024-01" db="EMBL/GenBank/DDBJ databases">
        <title>The strains designed SYSU M86414 and SYSU M84420 isolated from the marine sediment in San Sha City (Hainan Province, China).</title>
        <authorList>
            <person name="Guo D."/>
        </authorList>
    </citation>
    <scope>NUCLEOTIDE SEQUENCE [LARGE SCALE GENOMIC DNA]</scope>
    <source>
        <strain evidence="9 10">SYSU M84420</strain>
    </source>
</reference>
<dbReference type="InterPro" id="IPR050595">
    <property type="entry name" value="Bact_response_regulator"/>
</dbReference>
<dbReference type="PROSITE" id="PS50042">
    <property type="entry name" value="CNMP_BINDING_3"/>
    <property type="match status" value="1"/>
</dbReference>